<proteinExistence type="predicted"/>
<dbReference type="EMBL" id="AP026709">
    <property type="protein sequence ID" value="BDQ38869.1"/>
    <property type="molecule type" value="Genomic_DNA"/>
</dbReference>
<evidence type="ECO:0000313" key="2">
    <source>
        <dbReference type="Proteomes" id="UP001317742"/>
    </source>
</evidence>
<accession>A0ABM8B4W9</accession>
<protein>
    <submittedName>
        <fullName evidence="1">Uncharacterized protein</fullName>
    </submittedName>
</protein>
<reference evidence="1 2" key="1">
    <citation type="submission" date="2022-08" db="EMBL/GenBank/DDBJ databases">
        <title>Genome Sequence of the sulphate-reducing bacterium, Pseudodesulfovibrio sp. SYK.</title>
        <authorList>
            <person name="Kondo R."/>
            <person name="Kataoka T."/>
        </authorList>
    </citation>
    <scope>NUCLEOTIDE SEQUENCE [LARGE SCALE GENOMIC DNA]</scope>
    <source>
        <strain evidence="1 2">SYK</strain>
    </source>
</reference>
<sequence length="122" mass="14094">MDIFTKLTTLDTSQSAKIIEDRQLEDLIKAVSPRLSHNLADWIVYKHVERAYGNKQSYNCIAPFALFNKGPKDLFGGYSLSLTHFLDKESFLFYYDANALRMLDYDYWGDVEEQIEAGDPNI</sequence>
<evidence type="ECO:0000313" key="1">
    <source>
        <dbReference type="EMBL" id="BDQ38869.1"/>
    </source>
</evidence>
<gene>
    <name evidence="1" type="ORF">SYK_32290</name>
</gene>
<organism evidence="1 2">
    <name type="scientific">Pseudodesulfovibrio nedwellii</name>
    <dbReference type="NCBI Taxonomy" id="2973072"/>
    <lineage>
        <taxon>Bacteria</taxon>
        <taxon>Pseudomonadati</taxon>
        <taxon>Thermodesulfobacteriota</taxon>
        <taxon>Desulfovibrionia</taxon>
        <taxon>Desulfovibrionales</taxon>
        <taxon>Desulfovibrionaceae</taxon>
    </lineage>
</organism>
<dbReference type="Proteomes" id="UP001317742">
    <property type="component" value="Chromosome"/>
</dbReference>
<keyword evidence="2" id="KW-1185">Reference proteome</keyword>
<dbReference type="RefSeq" id="WP_281761359.1">
    <property type="nucleotide sequence ID" value="NZ_AP026709.1"/>
</dbReference>
<name>A0ABM8B4W9_9BACT</name>